<dbReference type="Gene3D" id="1.10.10.10">
    <property type="entry name" value="Winged helix-like DNA-binding domain superfamily/Winged helix DNA-binding domain"/>
    <property type="match status" value="1"/>
</dbReference>
<dbReference type="InterPro" id="IPR009061">
    <property type="entry name" value="DNA-bd_dom_put_sf"/>
</dbReference>
<dbReference type="InterPro" id="IPR001584">
    <property type="entry name" value="Integrase_cat-core"/>
</dbReference>
<name>A0A3P2A3Q6_9NEIS</name>
<sequence length="706" mass="78977">MELRYSASELLDMALDGLPKTVRGIQMKASRENWDFAEAPAKGGKGGVKKMYTPPPAILKQIQEEQAEKLLAETAPAPLPAVQADTREDALAGSTAAQRNQEGARLAVLQKIEELMEETKVGKDAAITTFLTAARHPDQPHLAAMLAVANDKRGGGGGIPSSRTIKRWFAQREASGNLIAKKIQADMRVPAWLDLFLRHWQQPMKPSVERAYLYFVSDWAAQKPLEKPPSVHAVRRALAKMGMVSRQVGRKGARELKNDLPFTRREFLHLPPAAIYTADGHQFDAEVLNPLSGKPFRPEITTVLDIATRRMMGWSVGLAESRFTVLEALCHACREAIGAVWYVDWGKGFENLMMTDEAVGLMGRLGMTMKHARAYNSQAKGASERSHQIFTHAAKDLPSYVGKDMDAEARKAMFYWSRKEIKLHGKIINSPIPTWDEFKAYVEAVAEDYNNRPHSKLPKITDADGKKRHLTPNEMWALKVKEFGEPPKVGAEEAGWLFRPQVIRTVARGEVSIFNNVYYSEQLKEYNGLEMRVGYDVQDAQWVWVYDDAGRLVCKAEWNGNSQSYYPESVVAQAIDKRTEARIKRAEVRVQDALAERRGAALLEHQPSVNLGGMVLDLSGAELAAKGEAAMVRLAERANADKQQAVVVPVSEVQQANVWRVPETAAERFAEYWRICDRADLPDAAARWVRLYPNSSEYRAMCRQAA</sequence>
<dbReference type="OrthoDB" id="5676324at2"/>
<comment type="caution">
    <text evidence="3">The sequence shown here is derived from an EMBL/GenBank/DDBJ whole genome shotgun (WGS) entry which is preliminary data.</text>
</comment>
<dbReference type="SUPFAM" id="SSF53098">
    <property type="entry name" value="Ribonuclease H-like"/>
    <property type="match status" value="1"/>
</dbReference>
<dbReference type="GO" id="GO:0003677">
    <property type="term" value="F:DNA binding"/>
    <property type="evidence" value="ECO:0007669"/>
    <property type="project" value="InterPro"/>
</dbReference>
<dbReference type="PROSITE" id="PS51702">
    <property type="entry name" value="HTH_MU"/>
    <property type="match status" value="1"/>
</dbReference>
<dbReference type="InterPro" id="IPR036397">
    <property type="entry name" value="RNaseH_sf"/>
</dbReference>
<dbReference type="PROSITE" id="PS50994">
    <property type="entry name" value="INTEGRASE"/>
    <property type="match status" value="1"/>
</dbReference>
<dbReference type="Gene3D" id="3.30.420.10">
    <property type="entry name" value="Ribonuclease H-like superfamily/Ribonuclease H"/>
    <property type="match status" value="1"/>
</dbReference>
<evidence type="ECO:0000259" key="2">
    <source>
        <dbReference type="PROSITE" id="PS51702"/>
    </source>
</evidence>
<dbReference type="Pfam" id="PF09299">
    <property type="entry name" value="Mu-transpos_C"/>
    <property type="match status" value="1"/>
</dbReference>
<dbReference type="SUPFAM" id="SSF50610">
    <property type="entry name" value="mu transposase, C-terminal domain"/>
    <property type="match status" value="1"/>
</dbReference>
<keyword evidence="4" id="KW-1185">Reference proteome</keyword>
<protein>
    <recommendedName>
        <fullName evidence="5">Transposase</fullName>
    </recommendedName>
</protein>
<evidence type="ECO:0000313" key="4">
    <source>
        <dbReference type="Proteomes" id="UP000269923"/>
    </source>
</evidence>
<dbReference type="InterPro" id="IPR003314">
    <property type="entry name" value="Mu-type_HTH"/>
</dbReference>
<organism evidence="3 4">
    <name type="scientific">Conchiformibius steedae</name>
    <dbReference type="NCBI Taxonomy" id="153493"/>
    <lineage>
        <taxon>Bacteria</taxon>
        <taxon>Pseudomonadati</taxon>
        <taxon>Pseudomonadota</taxon>
        <taxon>Betaproteobacteria</taxon>
        <taxon>Neisseriales</taxon>
        <taxon>Neisseriaceae</taxon>
        <taxon>Conchiformibius</taxon>
    </lineage>
</organism>
<dbReference type="Proteomes" id="UP000269923">
    <property type="component" value="Unassembled WGS sequence"/>
</dbReference>
<dbReference type="EMBL" id="RQYC01000008">
    <property type="protein sequence ID" value="RRD90082.1"/>
    <property type="molecule type" value="Genomic_DNA"/>
</dbReference>
<gene>
    <name evidence="3" type="ORF">EII21_06580</name>
</gene>
<accession>A0A3P2A3Q6</accession>
<dbReference type="STRING" id="1121352.GCA_000620925_01513"/>
<feature type="domain" description="HTH Mu-type" evidence="2">
    <location>
        <begin position="3"/>
        <end position="70"/>
    </location>
</feature>
<evidence type="ECO:0000259" key="1">
    <source>
        <dbReference type="PROSITE" id="PS50994"/>
    </source>
</evidence>
<dbReference type="AlphaFoldDB" id="A0A3P2A3Q6"/>
<dbReference type="InterPro" id="IPR036388">
    <property type="entry name" value="WH-like_DNA-bd_sf"/>
</dbReference>
<dbReference type="InterPro" id="IPR009004">
    <property type="entry name" value="Transposase_Mu_C"/>
</dbReference>
<dbReference type="InterPro" id="IPR015378">
    <property type="entry name" value="Transposase-like_Mu_C"/>
</dbReference>
<dbReference type="InterPro" id="IPR012337">
    <property type="entry name" value="RNaseH-like_sf"/>
</dbReference>
<dbReference type="RefSeq" id="WP_124794939.1">
    <property type="nucleotide sequence ID" value="NZ_RQYC01000008.1"/>
</dbReference>
<dbReference type="Gene3D" id="2.30.30.130">
    <property type="entry name" value="Transposase, Mu, C-terminal"/>
    <property type="match status" value="1"/>
</dbReference>
<evidence type="ECO:0008006" key="5">
    <source>
        <dbReference type="Google" id="ProtNLM"/>
    </source>
</evidence>
<dbReference type="GO" id="GO:0015074">
    <property type="term" value="P:DNA integration"/>
    <property type="evidence" value="ECO:0007669"/>
    <property type="project" value="InterPro"/>
</dbReference>
<dbReference type="SUPFAM" id="SSF46955">
    <property type="entry name" value="Putative DNA-binding domain"/>
    <property type="match status" value="1"/>
</dbReference>
<evidence type="ECO:0000313" key="3">
    <source>
        <dbReference type="EMBL" id="RRD90082.1"/>
    </source>
</evidence>
<proteinExistence type="predicted"/>
<reference evidence="3 4" key="1">
    <citation type="submission" date="2018-11" db="EMBL/GenBank/DDBJ databases">
        <title>Genomes From Bacteria Associated with the Canine Oral Cavity: a Test Case for Automated Genome-Based Taxonomic Assignment.</title>
        <authorList>
            <person name="Coil D.A."/>
            <person name="Jospin G."/>
            <person name="Darling A.E."/>
            <person name="Wallis C."/>
            <person name="Davis I.J."/>
            <person name="Harris S."/>
            <person name="Eisen J.A."/>
            <person name="Holcombe L.J."/>
            <person name="O'Flynn C."/>
        </authorList>
    </citation>
    <scope>NUCLEOTIDE SEQUENCE [LARGE SCALE GENOMIC DNA]</scope>
    <source>
        <strain evidence="3 4">COT-280</strain>
    </source>
</reference>
<feature type="domain" description="Integrase catalytic" evidence="1">
    <location>
        <begin position="268"/>
        <end position="439"/>
    </location>
</feature>